<evidence type="ECO:0000256" key="1">
    <source>
        <dbReference type="SAM" id="MobiDB-lite"/>
    </source>
</evidence>
<feature type="transmembrane region" description="Helical" evidence="2">
    <location>
        <begin position="66"/>
        <end position="85"/>
    </location>
</feature>
<evidence type="ECO:0000313" key="4">
    <source>
        <dbReference type="Proteomes" id="UP000238322"/>
    </source>
</evidence>
<dbReference type="EMBL" id="PUHY01000010">
    <property type="protein sequence ID" value="PQO34947.1"/>
    <property type="molecule type" value="Genomic_DNA"/>
</dbReference>
<organism evidence="3 4">
    <name type="scientific">Blastopirellula marina</name>
    <dbReference type="NCBI Taxonomy" id="124"/>
    <lineage>
        <taxon>Bacteria</taxon>
        <taxon>Pseudomonadati</taxon>
        <taxon>Planctomycetota</taxon>
        <taxon>Planctomycetia</taxon>
        <taxon>Pirellulales</taxon>
        <taxon>Pirellulaceae</taxon>
        <taxon>Blastopirellula</taxon>
    </lineage>
</organism>
<keyword evidence="2" id="KW-1133">Transmembrane helix</keyword>
<sequence length="278" mass="31849">MSDEPVNPFQSPSIEANHSEPPPVPLRSTTESFDANELALVQPVPPPWNGRVLTKWHFLWAHLSRYWIYLLPTAFLLYIASPVLSAWRASVFMLVTLVALLLVWGLFMFSSNLMVPFWFEDRYLTRKMQREVRARPDTYISAPNSVGCQFVACIPPENWKRPRPQLASDVAMMKIDTYASTIYLEGDEYRYRIPAASLTNCSVLQVTKGWTEIWLLRLNFHSTTGPQELFLRIGDADAFNSPTNSGRKRNAEKYWTRIVLLQRQRSQAVSSDTSDGDA</sequence>
<keyword evidence="2" id="KW-0472">Membrane</keyword>
<reference evidence="3 4" key="1">
    <citation type="submission" date="2018-02" db="EMBL/GenBank/DDBJ databases">
        <title>Comparative genomes isolates from brazilian mangrove.</title>
        <authorList>
            <person name="Araujo J.E."/>
            <person name="Taketani R.G."/>
            <person name="Silva M.C.P."/>
            <person name="Loureco M.V."/>
            <person name="Andreote F.D."/>
        </authorList>
    </citation>
    <scope>NUCLEOTIDE SEQUENCE [LARGE SCALE GENOMIC DNA]</scope>
    <source>
        <strain evidence="3 4">Hex-1 MGV</strain>
    </source>
</reference>
<feature type="transmembrane region" description="Helical" evidence="2">
    <location>
        <begin position="91"/>
        <end position="119"/>
    </location>
</feature>
<name>A0A2S8FS23_9BACT</name>
<dbReference type="RefSeq" id="WP_105330677.1">
    <property type="nucleotide sequence ID" value="NZ_PUHY01000010.1"/>
</dbReference>
<accession>A0A2S8FS23</accession>
<keyword evidence="2" id="KW-0812">Transmembrane</keyword>
<proteinExistence type="predicted"/>
<protein>
    <submittedName>
        <fullName evidence="3">Uncharacterized protein</fullName>
    </submittedName>
</protein>
<evidence type="ECO:0000256" key="2">
    <source>
        <dbReference type="SAM" id="Phobius"/>
    </source>
</evidence>
<evidence type="ECO:0000313" key="3">
    <source>
        <dbReference type="EMBL" id="PQO34947.1"/>
    </source>
</evidence>
<gene>
    <name evidence="3" type="ORF">C5Y83_15830</name>
</gene>
<dbReference type="AlphaFoldDB" id="A0A2S8FS23"/>
<dbReference type="OrthoDB" id="268519at2"/>
<comment type="caution">
    <text evidence="3">The sequence shown here is derived from an EMBL/GenBank/DDBJ whole genome shotgun (WGS) entry which is preliminary data.</text>
</comment>
<dbReference type="Proteomes" id="UP000238322">
    <property type="component" value="Unassembled WGS sequence"/>
</dbReference>
<feature type="region of interest" description="Disordered" evidence="1">
    <location>
        <begin position="1"/>
        <end position="26"/>
    </location>
</feature>